<name>A0ABM3MAT3_GALME</name>
<dbReference type="InterPro" id="IPR013087">
    <property type="entry name" value="Znf_C2H2_type"/>
</dbReference>
<dbReference type="Proteomes" id="UP001652740">
    <property type="component" value="Unplaced"/>
</dbReference>
<evidence type="ECO:0000256" key="5">
    <source>
        <dbReference type="ARBA" id="ARBA00022833"/>
    </source>
</evidence>
<dbReference type="PROSITE" id="PS50157">
    <property type="entry name" value="ZINC_FINGER_C2H2_2"/>
    <property type="match status" value="4"/>
</dbReference>
<dbReference type="SMART" id="SM00355">
    <property type="entry name" value="ZnF_C2H2"/>
    <property type="match status" value="4"/>
</dbReference>
<dbReference type="GeneID" id="128200075"/>
<evidence type="ECO:0000256" key="1">
    <source>
        <dbReference type="ARBA" id="ARBA00004123"/>
    </source>
</evidence>
<evidence type="ECO:0000256" key="6">
    <source>
        <dbReference type="ARBA" id="ARBA00023242"/>
    </source>
</evidence>
<evidence type="ECO:0000256" key="2">
    <source>
        <dbReference type="ARBA" id="ARBA00022723"/>
    </source>
</evidence>
<sequence>MNEIKESFNNKSNLYDEVNEINDDDCTNVIDDCDDDNFHEEETGDITIEYIEELTNTKEGHDDFVESNDNTPSSVQFEDNRAVNDINTDKNNLNIICNDQLEQNCIQSQTTISTQLQQNFINELQQSITNQLQQIITDQLQQIISAKLQQNISAQLRKDINTQLQQFITDQLQQNINAHFKRMIREILQQNLCTKQQNVSIQLQQNVNAKLQQNVGAKEQQNENKFVCDLCNKEFPYKRNLTRHKRIHLGTNRFHCNHCNYQTNEPSKLRKHILTHYKNQLQIDLTDKFICDSCTKEYSTKKSLKRHERNIHIENKRLHCDHCNYKTNEKSHLRKHVLTHTK</sequence>
<evidence type="ECO:0000256" key="4">
    <source>
        <dbReference type="ARBA" id="ARBA00022771"/>
    </source>
</evidence>
<keyword evidence="4 7" id="KW-0863">Zinc-finger</keyword>
<proteinExistence type="predicted"/>
<feature type="domain" description="C2H2-type" evidence="8">
    <location>
        <begin position="318"/>
        <end position="342"/>
    </location>
</feature>
<comment type="subcellular location">
    <subcellularLocation>
        <location evidence="1">Nucleus</location>
    </subcellularLocation>
</comment>
<accession>A0ABM3MAT3</accession>
<feature type="domain" description="C2H2-type" evidence="8">
    <location>
        <begin position="289"/>
        <end position="317"/>
    </location>
</feature>
<gene>
    <name evidence="10" type="primary">LOC128200075</name>
</gene>
<reference evidence="10" key="1">
    <citation type="submission" date="2025-08" db="UniProtKB">
        <authorList>
            <consortium name="RefSeq"/>
        </authorList>
    </citation>
    <scope>IDENTIFICATION</scope>
    <source>
        <tissue evidence="10">Whole larvae</tissue>
    </source>
</reference>
<dbReference type="Gene3D" id="3.30.160.60">
    <property type="entry name" value="Classic Zinc Finger"/>
    <property type="match status" value="3"/>
</dbReference>
<protein>
    <submittedName>
        <fullName evidence="10">Zinc finger protein 701-like</fullName>
    </submittedName>
</protein>
<evidence type="ECO:0000259" key="8">
    <source>
        <dbReference type="PROSITE" id="PS50157"/>
    </source>
</evidence>
<dbReference type="Pfam" id="PF00096">
    <property type="entry name" value="zf-C2H2"/>
    <property type="match status" value="1"/>
</dbReference>
<dbReference type="SUPFAM" id="SSF57667">
    <property type="entry name" value="beta-beta-alpha zinc fingers"/>
    <property type="match status" value="2"/>
</dbReference>
<keyword evidence="9" id="KW-1185">Reference proteome</keyword>
<dbReference type="Pfam" id="PF13894">
    <property type="entry name" value="zf-C2H2_4"/>
    <property type="match status" value="1"/>
</dbReference>
<keyword evidence="3" id="KW-0677">Repeat</keyword>
<evidence type="ECO:0000256" key="3">
    <source>
        <dbReference type="ARBA" id="ARBA00022737"/>
    </source>
</evidence>
<feature type="domain" description="C2H2-type" evidence="8">
    <location>
        <begin position="254"/>
        <end position="281"/>
    </location>
</feature>
<dbReference type="PANTHER" id="PTHR24394:SF29">
    <property type="entry name" value="MYONEURIN"/>
    <property type="match status" value="1"/>
</dbReference>
<evidence type="ECO:0000256" key="7">
    <source>
        <dbReference type="PROSITE-ProRule" id="PRU00042"/>
    </source>
</evidence>
<dbReference type="RefSeq" id="XP_052748155.1">
    <property type="nucleotide sequence ID" value="XM_052892195.1"/>
</dbReference>
<evidence type="ECO:0000313" key="9">
    <source>
        <dbReference type="Proteomes" id="UP001652740"/>
    </source>
</evidence>
<keyword evidence="6" id="KW-0539">Nucleus</keyword>
<keyword evidence="2" id="KW-0479">Metal-binding</keyword>
<organism evidence="9 10">
    <name type="scientific">Galleria mellonella</name>
    <name type="common">Greater wax moth</name>
    <dbReference type="NCBI Taxonomy" id="7137"/>
    <lineage>
        <taxon>Eukaryota</taxon>
        <taxon>Metazoa</taxon>
        <taxon>Ecdysozoa</taxon>
        <taxon>Arthropoda</taxon>
        <taxon>Hexapoda</taxon>
        <taxon>Insecta</taxon>
        <taxon>Pterygota</taxon>
        <taxon>Neoptera</taxon>
        <taxon>Endopterygota</taxon>
        <taxon>Lepidoptera</taxon>
        <taxon>Glossata</taxon>
        <taxon>Ditrysia</taxon>
        <taxon>Pyraloidea</taxon>
        <taxon>Pyralidae</taxon>
        <taxon>Galleriinae</taxon>
        <taxon>Galleria</taxon>
    </lineage>
</organism>
<feature type="domain" description="C2H2-type" evidence="8">
    <location>
        <begin position="226"/>
        <end position="253"/>
    </location>
</feature>
<evidence type="ECO:0000313" key="10">
    <source>
        <dbReference type="RefSeq" id="XP_052748155.1"/>
    </source>
</evidence>
<dbReference type="InterPro" id="IPR036236">
    <property type="entry name" value="Znf_C2H2_sf"/>
</dbReference>
<dbReference type="PROSITE" id="PS00028">
    <property type="entry name" value="ZINC_FINGER_C2H2_1"/>
    <property type="match status" value="2"/>
</dbReference>
<dbReference type="PANTHER" id="PTHR24394">
    <property type="entry name" value="ZINC FINGER PROTEIN"/>
    <property type="match status" value="1"/>
</dbReference>
<keyword evidence="5" id="KW-0862">Zinc</keyword>